<protein>
    <submittedName>
        <fullName evidence="2">Uncharacterized protein</fullName>
    </submittedName>
</protein>
<name>A0A3N4MQ93_9PEZI</name>
<dbReference type="EMBL" id="ML121527">
    <property type="protein sequence ID" value="RPB29745.1"/>
    <property type="molecule type" value="Genomic_DNA"/>
</dbReference>
<gene>
    <name evidence="2" type="ORF">L211DRAFT_37828</name>
</gene>
<dbReference type="AlphaFoldDB" id="A0A3N4MQ93"/>
<proteinExistence type="predicted"/>
<dbReference type="InParanoid" id="A0A3N4MQ93"/>
<sequence length="77" mass="9003">MLSLCVDVWGVYVRAGLIGASRLMYVYTSTFVYQLLYFVSRLRTNDALVFEPLVRLALYFSRLPWGTQHGVWCTVRY</sequence>
<organism evidence="2 3">
    <name type="scientific">Terfezia boudieri ATCC MYA-4762</name>
    <dbReference type="NCBI Taxonomy" id="1051890"/>
    <lineage>
        <taxon>Eukaryota</taxon>
        <taxon>Fungi</taxon>
        <taxon>Dikarya</taxon>
        <taxon>Ascomycota</taxon>
        <taxon>Pezizomycotina</taxon>
        <taxon>Pezizomycetes</taxon>
        <taxon>Pezizales</taxon>
        <taxon>Pezizaceae</taxon>
        <taxon>Terfezia</taxon>
    </lineage>
</organism>
<keyword evidence="3" id="KW-1185">Reference proteome</keyword>
<keyword evidence="1" id="KW-0812">Transmembrane</keyword>
<reference evidence="2 3" key="1">
    <citation type="journal article" date="2018" name="Nat. Ecol. Evol.">
        <title>Pezizomycetes genomes reveal the molecular basis of ectomycorrhizal truffle lifestyle.</title>
        <authorList>
            <person name="Murat C."/>
            <person name="Payen T."/>
            <person name="Noel B."/>
            <person name="Kuo A."/>
            <person name="Morin E."/>
            <person name="Chen J."/>
            <person name="Kohler A."/>
            <person name="Krizsan K."/>
            <person name="Balestrini R."/>
            <person name="Da Silva C."/>
            <person name="Montanini B."/>
            <person name="Hainaut M."/>
            <person name="Levati E."/>
            <person name="Barry K.W."/>
            <person name="Belfiori B."/>
            <person name="Cichocki N."/>
            <person name="Clum A."/>
            <person name="Dockter R.B."/>
            <person name="Fauchery L."/>
            <person name="Guy J."/>
            <person name="Iotti M."/>
            <person name="Le Tacon F."/>
            <person name="Lindquist E.A."/>
            <person name="Lipzen A."/>
            <person name="Malagnac F."/>
            <person name="Mello A."/>
            <person name="Molinier V."/>
            <person name="Miyauchi S."/>
            <person name="Poulain J."/>
            <person name="Riccioni C."/>
            <person name="Rubini A."/>
            <person name="Sitrit Y."/>
            <person name="Splivallo R."/>
            <person name="Traeger S."/>
            <person name="Wang M."/>
            <person name="Zifcakova L."/>
            <person name="Wipf D."/>
            <person name="Zambonelli A."/>
            <person name="Paolocci F."/>
            <person name="Nowrousian M."/>
            <person name="Ottonello S."/>
            <person name="Baldrian P."/>
            <person name="Spatafora J.W."/>
            <person name="Henrissat B."/>
            <person name="Nagy L.G."/>
            <person name="Aury J.M."/>
            <person name="Wincker P."/>
            <person name="Grigoriev I.V."/>
            <person name="Bonfante P."/>
            <person name="Martin F.M."/>
        </authorList>
    </citation>
    <scope>NUCLEOTIDE SEQUENCE [LARGE SCALE GENOMIC DNA]</scope>
    <source>
        <strain evidence="2 3">ATCC MYA-4762</strain>
    </source>
</reference>
<evidence type="ECO:0000313" key="2">
    <source>
        <dbReference type="EMBL" id="RPB29745.1"/>
    </source>
</evidence>
<evidence type="ECO:0000256" key="1">
    <source>
        <dbReference type="SAM" id="Phobius"/>
    </source>
</evidence>
<dbReference type="Proteomes" id="UP000267821">
    <property type="component" value="Unassembled WGS sequence"/>
</dbReference>
<evidence type="ECO:0000313" key="3">
    <source>
        <dbReference type="Proteomes" id="UP000267821"/>
    </source>
</evidence>
<keyword evidence="1" id="KW-0472">Membrane</keyword>
<keyword evidence="1" id="KW-1133">Transmembrane helix</keyword>
<accession>A0A3N4MQ93</accession>
<feature type="transmembrane region" description="Helical" evidence="1">
    <location>
        <begin position="12"/>
        <end position="33"/>
    </location>
</feature>